<evidence type="ECO:0000313" key="3">
    <source>
        <dbReference type="Proteomes" id="UP001149140"/>
    </source>
</evidence>
<dbReference type="RefSeq" id="WP_270043755.1">
    <property type="nucleotide sequence ID" value="NZ_JAPDOD010000034.1"/>
</dbReference>
<keyword evidence="1" id="KW-1133">Transmembrane helix</keyword>
<sequence length="164" mass="17347">MSAPVLADFSLYNLSLWLHISSAVVGLGATFALAVGFPLALRLGPKYMPFVHHLSLEVTRKLASPALLVLIITGVYQGVKIHAMDKPWLGITFVIAIVLGGLQGAYFSPTDKKLAAMAEQELADGATTLSDDYQRQAQREGTMGAVAGALIILAVLLMVTKPGA</sequence>
<name>A0A9X3MXR4_9ACTN</name>
<evidence type="ECO:0000313" key="2">
    <source>
        <dbReference type="EMBL" id="MDA0164502.1"/>
    </source>
</evidence>
<proteinExistence type="predicted"/>
<protein>
    <submittedName>
        <fullName evidence="2">DUF2269 domain-containing protein</fullName>
    </submittedName>
</protein>
<feature type="transmembrane region" description="Helical" evidence="1">
    <location>
        <begin position="142"/>
        <end position="160"/>
    </location>
</feature>
<keyword evidence="1" id="KW-0812">Transmembrane</keyword>
<feature type="transmembrane region" description="Helical" evidence="1">
    <location>
        <begin position="62"/>
        <end position="82"/>
    </location>
</feature>
<gene>
    <name evidence="2" type="ORF">OM076_29800</name>
</gene>
<reference evidence="2" key="1">
    <citation type="submission" date="2022-10" db="EMBL/GenBank/DDBJ databases">
        <title>The WGS of Solirubrobacter ginsenosidimutans DSM 21036.</title>
        <authorList>
            <person name="Jiang Z."/>
        </authorList>
    </citation>
    <scope>NUCLEOTIDE SEQUENCE</scope>
    <source>
        <strain evidence="2">DSM 21036</strain>
    </source>
</reference>
<dbReference type="EMBL" id="JAPDOD010000034">
    <property type="protein sequence ID" value="MDA0164502.1"/>
    <property type="molecule type" value="Genomic_DNA"/>
</dbReference>
<dbReference type="InterPro" id="IPR018729">
    <property type="entry name" value="DUF2269_transmembrane"/>
</dbReference>
<organism evidence="2 3">
    <name type="scientific">Solirubrobacter ginsenosidimutans</name>
    <dbReference type="NCBI Taxonomy" id="490573"/>
    <lineage>
        <taxon>Bacteria</taxon>
        <taxon>Bacillati</taxon>
        <taxon>Actinomycetota</taxon>
        <taxon>Thermoleophilia</taxon>
        <taxon>Solirubrobacterales</taxon>
        <taxon>Solirubrobacteraceae</taxon>
        <taxon>Solirubrobacter</taxon>
    </lineage>
</organism>
<keyword evidence="1" id="KW-0472">Membrane</keyword>
<dbReference type="AlphaFoldDB" id="A0A9X3MXR4"/>
<accession>A0A9X3MXR4</accession>
<feature type="transmembrane region" description="Helical" evidence="1">
    <location>
        <begin position="88"/>
        <end position="107"/>
    </location>
</feature>
<feature type="transmembrane region" description="Helical" evidence="1">
    <location>
        <begin position="16"/>
        <end position="41"/>
    </location>
</feature>
<dbReference type="Proteomes" id="UP001149140">
    <property type="component" value="Unassembled WGS sequence"/>
</dbReference>
<evidence type="ECO:0000256" key="1">
    <source>
        <dbReference type="SAM" id="Phobius"/>
    </source>
</evidence>
<keyword evidence="3" id="KW-1185">Reference proteome</keyword>
<dbReference type="Pfam" id="PF10027">
    <property type="entry name" value="DUF2269"/>
    <property type="match status" value="1"/>
</dbReference>
<comment type="caution">
    <text evidence="2">The sequence shown here is derived from an EMBL/GenBank/DDBJ whole genome shotgun (WGS) entry which is preliminary data.</text>
</comment>